<evidence type="ECO:0000256" key="1">
    <source>
        <dbReference type="SAM" id="MobiDB-lite"/>
    </source>
</evidence>
<gene>
    <name evidence="4" type="ORF">BBN63_31180</name>
</gene>
<evidence type="ECO:0000259" key="3">
    <source>
        <dbReference type="Pfam" id="PF03713"/>
    </source>
</evidence>
<feature type="signal peptide" evidence="2">
    <location>
        <begin position="1"/>
        <end position="27"/>
    </location>
</feature>
<protein>
    <submittedName>
        <fullName evidence="4">DUF305 domain-containing protein</fullName>
    </submittedName>
</protein>
<organism evidence="4 5">
    <name type="scientific">Streptomyces niveus</name>
    <name type="common">Streptomyces spheroides</name>
    <dbReference type="NCBI Taxonomy" id="193462"/>
    <lineage>
        <taxon>Bacteria</taxon>
        <taxon>Bacillati</taxon>
        <taxon>Actinomycetota</taxon>
        <taxon>Actinomycetes</taxon>
        <taxon>Kitasatosporales</taxon>
        <taxon>Streptomycetaceae</taxon>
        <taxon>Streptomyces</taxon>
    </lineage>
</organism>
<evidence type="ECO:0000313" key="4">
    <source>
        <dbReference type="EMBL" id="AQU69982.1"/>
    </source>
</evidence>
<accession>A0A1U9R0G8</accession>
<dbReference type="PANTHER" id="PTHR36933:SF1">
    <property type="entry name" value="SLL0788 PROTEIN"/>
    <property type="match status" value="1"/>
</dbReference>
<keyword evidence="5" id="KW-1185">Reference proteome</keyword>
<keyword evidence="2" id="KW-0732">Signal</keyword>
<dbReference type="KEGG" id="snw:BBN63_31180"/>
<dbReference type="AlphaFoldDB" id="A0A1U9R0G8"/>
<evidence type="ECO:0000256" key="2">
    <source>
        <dbReference type="SAM" id="SignalP"/>
    </source>
</evidence>
<dbReference type="InterPro" id="IPR005183">
    <property type="entry name" value="DUF305_CopM-like"/>
</dbReference>
<reference evidence="4 5" key="1">
    <citation type="submission" date="2016-11" db="EMBL/GenBank/DDBJ databases">
        <title>Complete genome sequence of Streptomyces niveus SCSIO 3406.</title>
        <authorList>
            <person name="Zhu Q."/>
            <person name="Cheng W."/>
            <person name="Song Y."/>
            <person name="Li Q."/>
            <person name="Ju J."/>
        </authorList>
    </citation>
    <scope>NUCLEOTIDE SEQUENCE [LARGE SCALE GENOMIC DNA]</scope>
    <source>
        <strain evidence="4 5">SCSIO 3406</strain>
    </source>
</reference>
<feature type="domain" description="DUF305" evidence="3">
    <location>
        <begin position="79"/>
        <end position="224"/>
    </location>
</feature>
<dbReference type="PANTHER" id="PTHR36933">
    <property type="entry name" value="SLL0788 PROTEIN"/>
    <property type="match status" value="1"/>
</dbReference>
<name>A0A1U9R0G8_STRNV</name>
<dbReference type="InterPro" id="IPR012347">
    <property type="entry name" value="Ferritin-like"/>
</dbReference>
<dbReference type="PROSITE" id="PS51257">
    <property type="entry name" value="PROKAR_LIPOPROTEIN"/>
    <property type="match status" value="1"/>
</dbReference>
<dbReference type="Pfam" id="PF03713">
    <property type="entry name" value="DUF305"/>
    <property type="match status" value="1"/>
</dbReference>
<sequence length="225" mass="23920">MLIRTRSPRVLRPVVTATALVALLALGACDSGDDDAKSETKSGATEQIIAPGKPGDKSRTLSPEEAAKELPDNTPNSSDFGYATMMITHHAQALVMTELAPDRAGSGQVKRLAERINASQKPEIGAMEGWLKLNGGEEKAKKEGGHDHGAMDMPGMATEAQLSKLRAAKGKAFDELFISLMITHHQGAVTMATDALSAGNNVQLEEMASDVIAQQTSEINRMRSL</sequence>
<proteinExistence type="predicted"/>
<feature type="chain" id="PRO_5039390844" evidence="2">
    <location>
        <begin position="28"/>
        <end position="225"/>
    </location>
</feature>
<dbReference type="Proteomes" id="UP000189677">
    <property type="component" value="Chromosome"/>
</dbReference>
<dbReference type="EMBL" id="CP018047">
    <property type="protein sequence ID" value="AQU69982.1"/>
    <property type="molecule type" value="Genomic_DNA"/>
</dbReference>
<evidence type="ECO:0000313" key="5">
    <source>
        <dbReference type="Proteomes" id="UP000189677"/>
    </source>
</evidence>
<feature type="region of interest" description="Disordered" evidence="1">
    <location>
        <begin position="31"/>
        <end position="77"/>
    </location>
</feature>
<dbReference type="Gene3D" id="1.20.1260.10">
    <property type="match status" value="1"/>
</dbReference>